<evidence type="ECO:0000256" key="6">
    <source>
        <dbReference type="SAM" id="Phobius"/>
    </source>
</evidence>
<evidence type="ECO:0000313" key="7">
    <source>
        <dbReference type="EMBL" id="GFP89530.1"/>
    </source>
</evidence>
<keyword evidence="5 6" id="KW-0472">Membrane</keyword>
<name>A0A830BPT6_9LAMI</name>
<dbReference type="Proteomes" id="UP000653305">
    <property type="component" value="Unassembled WGS sequence"/>
</dbReference>
<gene>
    <name evidence="7" type="ORF">PHJA_001096600</name>
</gene>
<protein>
    <submittedName>
        <fullName evidence="7">Gdt1-like protein 4</fullName>
    </submittedName>
</protein>
<dbReference type="PANTHER" id="PTHR12608">
    <property type="entry name" value="TRANSMEMBRANE PROTEIN HTP-1 RELATED"/>
    <property type="match status" value="1"/>
</dbReference>
<evidence type="ECO:0000256" key="3">
    <source>
        <dbReference type="ARBA" id="ARBA00022692"/>
    </source>
</evidence>
<feature type="transmembrane region" description="Helical" evidence="6">
    <location>
        <begin position="48"/>
        <end position="70"/>
    </location>
</feature>
<dbReference type="GO" id="GO:0005794">
    <property type="term" value="C:Golgi apparatus"/>
    <property type="evidence" value="ECO:0007669"/>
    <property type="project" value="TreeGrafter"/>
</dbReference>
<keyword evidence="3 6" id="KW-0812">Transmembrane</keyword>
<comment type="subcellular location">
    <subcellularLocation>
        <location evidence="1">Membrane</location>
        <topology evidence="1">Multi-pass membrane protein</topology>
    </subcellularLocation>
</comment>
<dbReference type="EMBL" id="BMAC01000193">
    <property type="protein sequence ID" value="GFP89530.1"/>
    <property type="molecule type" value="Genomic_DNA"/>
</dbReference>
<organism evidence="7 8">
    <name type="scientific">Phtheirospermum japonicum</name>
    <dbReference type="NCBI Taxonomy" id="374723"/>
    <lineage>
        <taxon>Eukaryota</taxon>
        <taxon>Viridiplantae</taxon>
        <taxon>Streptophyta</taxon>
        <taxon>Embryophyta</taxon>
        <taxon>Tracheophyta</taxon>
        <taxon>Spermatophyta</taxon>
        <taxon>Magnoliopsida</taxon>
        <taxon>eudicotyledons</taxon>
        <taxon>Gunneridae</taxon>
        <taxon>Pentapetalae</taxon>
        <taxon>asterids</taxon>
        <taxon>lamiids</taxon>
        <taxon>Lamiales</taxon>
        <taxon>Orobanchaceae</taxon>
        <taxon>Orobanchaceae incertae sedis</taxon>
        <taxon>Phtheirospermum</taxon>
    </lineage>
</organism>
<sequence length="130" mass="14808">MHTNGSLHCSSVYEVAGDDSVIGDQRQDLFRSCYISNASSEETCAVELLGALIVMNILSAVVGWAAPNLIPRKWTHHIKTLLLFLRFGIWSQWDEFNEGEPEDLAEVEKESNADIKVMWKPNKIIRMWMI</sequence>
<evidence type="ECO:0000256" key="2">
    <source>
        <dbReference type="ARBA" id="ARBA00009190"/>
    </source>
</evidence>
<accession>A0A830BPT6</accession>
<dbReference type="PANTHER" id="PTHR12608:SF1">
    <property type="entry name" value="TRANSMEMBRANE PROTEIN 165"/>
    <property type="match status" value="1"/>
</dbReference>
<dbReference type="GO" id="GO:0005384">
    <property type="term" value="F:manganese ion transmembrane transporter activity"/>
    <property type="evidence" value="ECO:0007669"/>
    <property type="project" value="TreeGrafter"/>
</dbReference>
<dbReference type="GO" id="GO:0032472">
    <property type="term" value="P:Golgi calcium ion transport"/>
    <property type="evidence" value="ECO:0007669"/>
    <property type="project" value="TreeGrafter"/>
</dbReference>
<dbReference type="AlphaFoldDB" id="A0A830BPT6"/>
<proteinExistence type="inferred from homology"/>
<evidence type="ECO:0000256" key="5">
    <source>
        <dbReference type="ARBA" id="ARBA00023136"/>
    </source>
</evidence>
<dbReference type="GO" id="GO:0032468">
    <property type="term" value="P:Golgi calcium ion homeostasis"/>
    <property type="evidence" value="ECO:0007669"/>
    <property type="project" value="TreeGrafter"/>
</dbReference>
<comment type="similarity">
    <text evidence="2">Belongs to the GDT1 family.</text>
</comment>
<dbReference type="GO" id="GO:0016020">
    <property type="term" value="C:membrane"/>
    <property type="evidence" value="ECO:0007669"/>
    <property type="project" value="UniProtKB-SubCell"/>
</dbReference>
<keyword evidence="8" id="KW-1185">Reference proteome</keyword>
<evidence type="ECO:0000256" key="4">
    <source>
        <dbReference type="ARBA" id="ARBA00022989"/>
    </source>
</evidence>
<keyword evidence="4 6" id="KW-1133">Transmembrane helix</keyword>
<dbReference type="InterPro" id="IPR001727">
    <property type="entry name" value="GDT1-like"/>
</dbReference>
<reference evidence="7" key="1">
    <citation type="submission" date="2020-07" db="EMBL/GenBank/DDBJ databases">
        <title>Ethylene signaling mediates host invasion by parasitic plants.</title>
        <authorList>
            <person name="Yoshida S."/>
        </authorList>
    </citation>
    <scope>NUCLEOTIDE SEQUENCE</scope>
    <source>
        <strain evidence="7">Okayama</strain>
    </source>
</reference>
<dbReference type="OrthoDB" id="442680at2759"/>
<evidence type="ECO:0000256" key="1">
    <source>
        <dbReference type="ARBA" id="ARBA00004141"/>
    </source>
</evidence>
<comment type="caution">
    <text evidence="7">The sequence shown here is derived from an EMBL/GenBank/DDBJ whole genome shotgun (WGS) entry which is preliminary data.</text>
</comment>
<dbReference type="GO" id="GO:0015085">
    <property type="term" value="F:calcium ion transmembrane transporter activity"/>
    <property type="evidence" value="ECO:0007669"/>
    <property type="project" value="TreeGrafter"/>
</dbReference>
<evidence type="ECO:0000313" key="8">
    <source>
        <dbReference type="Proteomes" id="UP000653305"/>
    </source>
</evidence>